<feature type="transmembrane region" description="Helical" evidence="10">
    <location>
        <begin position="170"/>
        <end position="196"/>
    </location>
</feature>
<gene>
    <name evidence="11" type="ORF">TCHU04912_LOCUS14182</name>
</gene>
<name>A0A7S1SXE4_9CHLO</name>
<protein>
    <recommendedName>
        <fullName evidence="12">Fluoride ion transporter CrcB</fullName>
    </recommendedName>
</protein>
<evidence type="ECO:0000256" key="4">
    <source>
        <dbReference type="ARBA" id="ARBA00022692"/>
    </source>
</evidence>
<comment type="similarity">
    <text evidence="7">Belongs to the fluoride channel Fluc/FEX (TC 1.A.43) family.</text>
</comment>
<dbReference type="EMBL" id="HBGG01027517">
    <property type="protein sequence ID" value="CAD9211943.1"/>
    <property type="molecule type" value="Transcribed_RNA"/>
</dbReference>
<evidence type="ECO:0000256" key="6">
    <source>
        <dbReference type="ARBA" id="ARBA00023136"/>
    </source>
</evidence>
<organism evidence="11">
    <name type="scientific">Tetraselmis chuii</name>
    <dbReference type="NCBI Taxonomy" id="63592"/>
    <lineage>
        <taxon>Eukaryota</taxon>
        <taxon>Viridiplantae</taxon>
        <taxon>Chlorophyta</taxon>
        <taxon>core chlorophytes</taxon>
        <taxon>Chlorodendrophyceae</taxon>
        <taxon>Chlorodendrales</taxon>
        <taxon>Chlorodendraceae</taxon>
        <taxon>Tetraselmis</taxon>
    </lineage>
</organism>
<keyword evidence="3" id="KW-1003">Cell membrane</keyword>
<comment type="catalytic activity">
    <reaction evidence="8">
        <text>fluoride(in) = fluoride(out)</text>
        <dbReference type="Rhea" id="RHEA:76159"/>
        <dbReference type="ChEBI" id="CHEBI:17051"/>
    </reaction>
    <physiologicalReaction direction="left-to-right" evidence="8">
        <dbReference type="Rhea" id="RHEA:76160"/>
    </physiologicalReaction>
</comment>
<dbReference type="InterPro" id="IPR003691">
    <property type="entry name" value="FluC"/>
</dbReference>
<evidence type="ECO:0000256" key="7">
    <source>
        <dbReference type="ARBA" id="ARBA00035120"/>
    </source>
</evidence>
<accession>A0A7S1SXE4</accession>
<evidence type="ECO:0000256" key="5">
    <source>
        <dbReference type="ARBA" id="ARBA00022989"/>
    </source>
</evidence>
<proteinExistence type="inferred from homology"/>
<reference evidence="11" key="1">
    <citation type="submission" date="2021-01" db="EMBL/GenBank/DDBJ databases">
        <authorList>
            <person name="Corre E."/>
            <person name="Pelletier E."/>
            <person name="Niang G."/>
            <person name="Scheremetjew M."/>
            <person name="Finn R."/>
            <person name="Kale V."/>
            <person name="Holt S."/>
            <person name="Cochrane G."/>
            <person name="Meng A."/>
            <person name="Brown T."/>
            <person name="Cohen L."/>
        </authorList>
    </citation>
    <scope>NUCLEOTIDE SEQUENCE</scope>
    <source>
        <strain evidence="11">PLY429</strain>
    </source>
</reference>
<dbReference type="AlphaFoldDB" id="A0A7S1SXE4"/>
<dbReference type="GO" id="GO:1903425">
    <property type="term" value="F:fluoride transmembrane transporter activity"/>
    <property type="evidence" value="ECO:0007669"/>
    <property type="project" value="TreeGrafter"/>
</dbReference>
<feature type="transmembrane region" description="Helical" evidence="10">
    <location>
        <begin position="140"/>
        <end position="158"/>
    </location>
</feature>
<feature type="region of interest" description="Disordered" evidence="9">
    <location>
        <begin position="35"/>
        <end position="54"/>
    </location>
</feature>
<evidence type="ECO:0000313" key="11">
    <source>
        <dbReference type="EMBL" id="CAD9211943.1"/>
    </source>
</evidence>
<evidence type="ECO:0000256" key="10">
    <source>
        <dbReference type="SAM" id="Phobius"/>
    </source>
</evidence>
<keyword evidence="4 10" id="KW-0812">Transmembrane</keyword>
<dbReference type="GO" id="GO:0005886">
    <property type="term" value="C:plasma membrane"/>
    <property type="evidence" value="ECO:0007669"/>
    <property type="project" value="UniProtKB-SubCell"/>
</dbReference>
<dbReference type="Pfam" id="PF02537">
    <property type="entry name" value="CRCB"/>
    <property type="match status" value="1"/>
</dbReference>
<feature type="transmembrane region" description="Helical" evidence="10">
    <location>
        <begin position="202"/>
        <end position="221"/>
    </location>
</feature>
<dbReference type="PANTHER" id="PTHR28259">
    <property type="entry name" value="FLUORIDE EXPORT PROTEIN 1-RELATED"/>
    <property type="match status" value="1"/>
</dbReference>
<evidence type="ECO:0000256" key="3">
    <source>
        <dbReference type="ARBA" id="ARBA00022475"/>
    </source>
</evidence>
<keyword evidence="6 10" id="KW-0472">Membrane</keyword>
<comment type="function">
    <text evidence="1">Fluoride channel required for the rapid expulsion of cytoplasmic fluoride.</text>
</comment>
<feature type="transmembrane region" description="Helical" evidence="10">
    <location>
        <begin position="242"/>
        <end position="264"/>
    </location>
</feature>
<dbReference type="PANTHER" id="PTHR28259:SF1">
    <property type="entry name" value="FLUORIDE EXPORT PROTEIN 1-RELATED"/>
    <property type="match status" value="1"/>
</dbReference>
<sequence length="274" mass="28173">MIMMGIHVAGAVYCGRLKEKAGAVGAGSLVPYQANGELTNGSHPSDPRNEAQSDEVAASSVACVTPAEDYPNGHESATVAGLRVCDAEVALGDEMGARTPKNNSDSRTSSRTGDACVLLLLATVLTVSGLLAAFVPSIRVDGLACIVGPFGAWLRWYLSRFNGSWKAKPWFPVGTFTANVCASAADALLAGLAFHFPGMGSLATGTISIIVTGVNGSLSTVSSMASEKVELLSLPTADTMKAYHYVVATIAVSVAVGIAVYGPFVWTAARESAA</sequence>
<keyword evidence="5 10" id="KW-1133">Transmembrane helix</keyword>
<evidence type="ECO:0000256" key="1">
    <source>
        <dbReference type="ARBA" id="ARBA00002598"/>
    </source>
</evidence>
<feature type="transmembrane region" description="Helical" evidence="10">
    <location>
        <begin position="115"/>
        <end position="134"/>
    </location>
</feature>
<evidence type="ECO:0000256" key="8">
    <source>
        <dbReference type="ARBA" id="ARBA00035585"/>
    </source>
</evidence>
<evidence type="ECO:0000256" key="9">
    <source>
        <dbReference type="SAM" id="MobiDB-lite"/>
    </source>
</evidence>
<comment type="subcellular location">
    <subcellularLocation>
        <location evidence="2">Cell membrane</location>
        <topology evidence="2">Multi-pass membrane protein</topology>
    </subcellularLocation>
</comment>
<evidence type="ECO:0008006" key="12">
    <source>
        <dbReference type="Google" id="ProtNLM"/>
    </source>
</evidence>
<evidence type="ECO:0000256" key="2">
    <source>
        <dbReference type="ARBA" id="ARBA00004651"/>
    </source>
</evidence>